<dbReference type="AlphaFoldDB" id="A0A4R1F269"/>
<keyword evidence="1" id="KW-0175">Coiled coil</keyword>
<evidence type="ECO:0000256" key="2">
    <source>
        <dbReference type="SAM" id="Phobius"/>
    </source>
</evidence>
<protein>
    <submittedName>
        <fullName evidence="3">MotA/TolQ/ExbB proton channel family protein</fullName>
    </submittedName>
</protein>
<evidence type="ECO:0000313" key="4">
    <source>
        <dbReference type="Proteomes" id="UP000294887"/>
    </source>
</evidence>
<feature type="transmembrane region" description="Helical" evidence="2">
    <location>
        <begin position="30"/>
        <end position="47"/>
    </location>
</feature>
<accession>A0A4R1F269</accession>
<proteinExistence type="predicted"/>
<gene>
    <name evidence="3" type="ORF">EV695_0067</name>
</gene>
<dbReference type="OrthoDB" id="5621486at2"/>
<name>A0A4R1F269_9GAMM</name>
<reference evidence="3 4" key="1">
    <citation type="submission" date="2019-03" db="EMBL/GenBank/DDBJ databases">
        <title>Genomic Encyclopedia of Type Strains, Phase IV (KMG-IV): sequencing the most valuable type-strain genomes for metagenomic binning, comparative biology and taxonomic classification.</title>
        <authorList>
            <person name="Goeker M."/>
        </authorList>
    </citation>
    <scope>NUCLEOTIDE SEQUENCE [LARGE SCALE GENOMIC DNA]</scope>
    <source>
        <strain evidence="3 4">DSM 24830</strain>
    </source>
</reference>
<keyword evidence="2" id="KW-0472">Membrane</keyword>
<feature type="transmembrane region" description="Helical" evidence="2">
    <location>
        <begin position="200"/>
        <end position="226"/>
    </location>
</feature>
<sequence length="353" mass="38862">MACHYSRQSNAVILGEGQTMNIGKSSAKSTLIQVVIFLIAFALLILYKKDTIVGMYASGEISKIGMIINGIIFALFFVGMLRIVLVLFRYINEQRVLFQLTEYLKENAQDPTARLQQNSLAVNRYKAIRWLAKQGSPINQEALASSSNAHENSRLTLIRFVHSTLILAGVFGTVVSLSMALIGAAGLLNSPEGVKEMGAIISGMSSALSSTITAIVCFFVFAYFYLRLNDARIQLLTQIEDMTSMYLIPSVSHTQEGMINKVAELTNALNKAAEKLLMVEDRFMLAGDRLQLAVNDLHGQVKGSSLDDIKDLIRKGFHLSEPEYDSDKSTDLNKPAVELAKQAESDIKVADLK</sequence>
<dbReference type="Proteomes" id="UP000294887">
    <property type="component" value="Unassembled WGS sequence"/>
</dbReference>
<feature type="transmembrane region" description="Helical" evidence="2">
    <location>
        <begin position="164"/>
        <end position="188"/>
    </location>
</feature>
<evidence type="ECO:0000313" key="3">
    <source>
        <dbReference type="EMBL" id="TCJ88227.1"/>
    </source>
</evidence>
<organism evidence="3 4">
    <name type="scientific">Cocleimonas flava</name>
    <dbReference type="NCBI Taxonomy" id="634765"/>
    <lineage>
        <taxon>Bacteria</taxon>
        <taxon>Pseudomonadati</taxon>
        <taxon>Pseudomonadota</taxon>
        <taxon>Gammaproteobacteria</taxon>
        <taxon>Thiotrichales</taxon>
        <taxon>Thiotrichaceae</taxon>
        <taxon>Cocleimonas</taxon>
    </lineage>
</organism>
<dbReference type="EMBL" id="SMFQ01000002">
    <property type="protein sequence ID" value="TCJ88227.1"/>
    <property type="molecule type" value="Genomic_DNA"/>
</dbReference>
<evidence type="ECO:0000256" key="1">
    <source>
        <dbReference type="SAM" id="Coils"/>
    </source>
</evidence>
<comment type="caution">
    <text evidence="3">The sequence shown here is derived from an EMBL/GenBank/DDBJ whole genome shotgun (WGS) entry which is preliminary data.</text>
</comment>
<feature type="transmembrane region" description="Helical" evidence="2">
    <location>
        <begin position="67"/>
        <end position="88"/>
    </location>
</feature>
<keyword evidence="4" id="KW-1185">Reference proteome</keyword>
<feature type="coiled-coil region" evidence="1">
    <location>
        <begin position="255"/>
        <end position="282"/>
    </location>
</feature>
<keyword evidence="2" id="KW-0812">Transmembrane</keyword>
<keyword evidence="2" id="KW-1133">Transmembrane helix</keyword>